<keyword evidence="3" id="KW-1185">Reference proteome</keyword>
<name>A0A9P7AUX9_9HELO</name>
<reference evidence="2" key="1">
    <citation type="submission" date="2019-07" db="EMBL/GenBank/DDBJ databases">
        <title>Hyphodiscus hymeniophilus genome sequencing and assembly.</title>
        <authorList>
            <person name="Kramer G."/>
            <person name="Nodwell J."/>
        </authorList>
    </citation>
    <scope>NUCLEOTIDE SEQUENCE</scope>
    <source>
        <strain evidence="2">ATCC 34498</strain>
    </source>
</reference>
<feature type="signal peptide" evidence="1">
    <location>
        <begin position="1"/>
        <end position="17"/>
    </location>
</feature>
<accession>A0A9P7AUX9</accession>
<dbReference type="OrthoDB" id="3599031at2759"/>
<comment type="caution">
    <text evidence="2">The sequence shown here is derived from an EMBL/GenBank/DDBJ whole genome shotgun (WGS) entry which is preliminary data.</text>
</comment>
<gene>
    <name evidence="2" type="ORF">D0Z07_6266</name>
</gene>
<dbReference type="EMBL" id="VNKQ01000014">
    <property type="protein sequence ID" value="KAG0646875.1"/>
    <property type="molecule type" value="Genomic_DNA"/>
</dbReference>
<evidence type="ECO:0000313" key="3">
    <source>
        <dbReference type="Proteomes" id="UP000785200"/>
    </source>
</evidence>
<dbReference type="Proteomes" id="UP000785200">
    <property type="component" value="Unassembled WGS sequence"/>
</dbReference>
<evidence type="ECO:0000313" key="2">
    <source>
        <dbReference type="EMBL" id="KAG0646875.1"/>
    </source>
</evidence>
<keyword evidence="1" id="KW-0732">Signal</keyword>
<protein>
    <submittedName>
        <fullName evidence="2">Uncharacterized protein</fullName>
    </submittedName>
</protein>
<evidence type="ECO:0000256" key="1">
    <source>
        <dbReference type="SAM" id="SignalP"/>
    </source>
</evidence>
<feature type="chain" id="PRO_5040275207" evidence="1">
    <location>
        <begin position="18"/>
        <end position="82"/>
    </location>
</feature>
<proteinExistence type="predicted"/>
<organism evidence="2 3">
    <name type="scientific">Hyphodiscus hymeniophilus</name>
    <dbReference type="NCBI Taxonomy" id="353542"/>
    <lineage>
        <taxon>Eukaryota</taxon>
        <taxon>Fungi</taxon>
        <taxon>Dikarya</taxon>
        <taxon>Ascomycota</taxon>
        <taxon>Pezizomycotina</taxon>
        <taxon>Leotiomycetes</taxon>
        <taxon>Helotiales</taxon>
        <taxon>Hyphodiscaceae</taxon>
        <taxon>Hyphodiscus</taxon>
    </lineage>
</organism>
<sequence>MKLTAFLLVAPALLAAALPAAFNPSDIELREASPEAEADPLYYIKRIGYNDKREASAEAEADPLFYIKRIGYNDKREASAEA</sequence>
<dbReference type="AlphaFoldDB" id="A0A9P7AUX9"/>